<dbReference type="Proteomes" id="UP000027195">
    <property type="component" value="Unassembled WGS sequence"/>
</dbReference>
<accession>A0A067M7J5</accession>
<name>A0A067M7J5_BOTB1</name>
<proteinExistence type="predicted"/>
<gene>
    <name evidence="1" type="ORF">BOTBODRAFT_451848</name>
</gene>
<organism evidence="1 2">
    <name type="scientific">Botryobasidium botryosum (strain FD-172 SS1)</name>
    <dbReference type="NCBI Taxonomy" id="930990"/>
    <lineage>
        <taxon>Eukaryota</taxon>
        <taxon>Fungi</taxon>
        <taxon>Dikarya</taxon>
        <taxon>Basidiomycota</taxon>
        <taxon>Agaricomycotina</taxon>
        <taxon>Agaricomycetes</taxon>
        <taxon>Cantharellales</taxon>
        <taxon>Botryobasidiaceae</taxon>
        <taxon>Botryobasidium</taxon>
    </lineage>
</organism>
<dbReference type="AlphaFoldDB" id="A0A067M7J5"/>
<dbReference type="InParanoid" id="A0A067M7J5"/>
<reference evidence="2" key="1">
    <citation type="journal article" date="2014" name="Proc. Natl. Acad. Sci. U.S.A.">
        <title>Extensive sampling of basidiomycete genomes demonstrates inadequacy of the white-rot/brown-rot paradigm for wood decay fungi.</title>
        <authorList>
            <person name="Riley R."/>
            <person name="Salamov A.A."/>
            <person name="Brown D.W."/>
            <person name="Nagy L.G."/>
            <person name="Floudas D."/>
            <person name="Held B.W."/>
            <person name="Levasseur A."/>
            <person name="Lombard V."/>
            <person name="Morin E."/>
            <person name="Otillar R."/>
            <person name="Lindquist E.A."/>
            <person name="Sun H."/>
            <person name="LaButti K.M."/>
            <person name="Schmutz J."/>
            <person name="Jabbour D."/>
            <person name="Luo H."/>
            <person name="Baker S.E."/>
            <person name="Pisabarro A.G."/>
            <person name="Walton J.D."/>
            <person name="Blanchette R.A."/>
            <person name="Henrissat B."/>
            <person name="Martin F."/>
            <person name="Cullen D."/>
            <person name="Hibbett D.S."/>
            <person name="Grigoriev I.V."/>
        </authorList>
    </citation>
    <scope>NUCLEOTIDE SEQUENCE [LARGE SCALE GENOMIC DNA]</scope>
    <source>
        <strain evidence="2">FD-172 SS1</strain>
    </source>
</reference>
<evidence type="ECO:0000313" key="2">
    <source>
        <dbReference type="Proteomes" id="UP000027195"/>
    </source>
</evidence>
<keyword evidence="2" id="KW-1185">Reference proteome</keyword>
<sequence>MLYLGLGRVKREISGPSVRVYLVECDAILDNVEHGNGTLIIIHCYGCPSCYPNLSLTSLEDLRRYRRPKARAMNLASLDILSVLKKRLNYRRLEKIPFNQQGIISAVV</sequence>
<evidence type="ECO:0000313" key="1">
    <source>
        <dbReference type="EMBL" id="KDQ11534.1"/>
    </source>
</evidence>
<protein>
    <submittedName>
        <fullName evidence="1">Uncharacterized protein</fullName>
    </submittedName>
</protein>
<dbReference type="HOGENOM" id="CLU_2196515_0_0_1"/>
<dbReference type="EMBL" id="KL198057">
    <property type="protein sequence ID" value="KDQ11534.1"/>
    <property type="molecule type" value="Genomic_DNA"/>
</dbReference>